<proteinExistence type="predicted"/>
<sequence length="146" mass="16473">MSGRQKCLIAVLLIFWTSPYLNIEAAPDKMRGPASLTKKSSVSTTHLAQRDDRASSDRYFDNAYSSLQFLMVLYRTLVSDILGTTCPMSPTCGKYAFQALQATNDFKGFVFTVDRLIREHDIDKVAAPTFIQGRYCFYDPLPDSLH</sequence>
<dbReference type="InterPro" id="IPR002696">
    <property type="entry name" value="Membr_insert_effic_factor_YidD"/>
</dbReference>
<evidence type="ECO:0000313" key="2">
    <source>
        <dbReference type="Proteomes" id="UP001594351"/>
    </source>
</evidence>
<name>A0ABV6YRU9_UNCC1</name>
<evidence type="ECO:0000313" key="1">
    <source>
        <dbReference type="EMBL" id="MFC1848929.1"/>
    </source>
</evidence>
<organism evidence="1 2">
    <name type="scientific">candidate division CSSED10-310 bacterium</name>
    <dbReference type="NCBI Taxonomy" id="2855610"/>
    <lineage>
        <taxon>Bacteria</taxon>
        <taxon>Bacteria division CSSED10-310</taxon>
    </lineage>
</organism>
<dbReference type="SMART" id="SM01234">
    <property type="entry name" value="Haemolytic"/>
    <property type="match status" value="1"/>
</dbReference>
<comment type="caution">
    <text evidence="1">The sequence shown here is derived from an EMBL/GenBank/DDBJ whole genome shotgun (WGS) entry which is preliminary data.</text>
</comment>
<dbReference type="Proteomes" id="UP001594351">
    <property type="component" value="Unassembled WGS sequence"/>
</dbReference>
<dbReference type="EMBL" id="JBHPBY010000013">
    <property type="protein sequence ID" value="MFC1848929.1"/>
    <property type="molecule type" value="Genomic_DNA"/>
</dbReference>
<reference evidence="1 2" key="1">
    <citation type="submission" date="2024-09" db="EMBL/GenBank/DDBJ databases">
        <title>Laminarin stimulates single cell rates of sulfate reduction while oxygen inhibits transcriptomic activity in coastal marine sediment.</title>
        <authorList>
            <person name="Lindsay M."/>
            <person name="Orcutt B."/>
            <person name="Emerson D."/>
            <person name="Stepanauskas R."/>
            <person name="D'Angelo T."/>
        </authorList>
    </citation>
    <scope>NUCLEOTIDE SEQUENCE [LARGE SCALE GENOMIC DNA]</scope>
    <source>
        <strain evidence="1">SAG AM-311-K15</strain>
    </source>
</reference>
<gene>
    <name evidence="1" type="primary">yidD</name>
    <name evidence="1" type="ORF">ACFL27_01860</name>
</gene>
<dbReference type="Pfam" id="PF01809">
    <property type="entry name" value="YidD"/>
    <property type="match status" value="1"/>
</dbReference>
<protein>
    <submittedName>
        <fullName evidence="1">Membrane protein insertion efficiency factor YidD</fullName>
    </submittedName>
</protein>
<accession>A0ABV6YRU9</accession>
<keyword evidence="2" id="KW-1185">Reference proteome</keyword>